<gene>
    <name evidence="2" type="ORF">GCM10011511_26530</name>
</gene>
<name>A0A8J2UDF1_9BACT</name>
<dbReference type="GO" id="GO:0005886">
    <property type="term" value="C:plasma membrane"/>
    <property type="evidence" value="ECO:0007669"/>
    <property type="project" value="TreeGrafter"/>
</dbReference>
<sequence length="200" mass="21867">MSSVLETIRSDVKNWWWYLIIGIIFIIGGITIFARPLDGYVGLSVLFSVVILSSGFGQIFFSLSNSSILKGWGWILVSGILDVAIGTYLLMYPVVTMATLPYFVGFWLVFRSFYLMGASFDLKDLNAGGWGWLLFGGIVVLVLGFLVIYYPAAGAVGIVAVSGSAFIVGGFLNIYLGFQLKNLKMDVSQIQSAIGKYKHA</sequence>
<feature type="transmembrane region" description="Helical" evidence="1">
    <location>
        <begin position="15"/>
        <end position="34"/>
    </location>
</feature>
<dbReference type="InterPro" id="IPR052712">
    <property type="entry name" value="Acid_resist_chaperone_HdeD"/>
</dbReference>
<dbReference type="EMBL" id="BMJC01000003">
    <property type="protein sequence ID" value="GGB01984.1"/>
    <property type="molecule type" value="Genomic_DNA"/>
</dbReference>
<keyword evidence="1" id="KW-0472">Membrane</keyword>
<evidence type="ECO:0000313" key="2">
    <source>
        <dbReference type="EMBL" id="GGB01984.1"/>
    </source>
</evidence>
<dbReference type="Proteomes" id="UP000607559">
    <property type="component" value="Unassembled WGS sequence"/>
</dbReference>
<reference evidence="2" key="1">
    <citation type="journal article" date="2014" name="Int. J. Syst. Evol. Microbiol.">
        <title>Complete genome sequence of Corynebacterium casei LMG S-19264T (=DSM 44701T), isolated from a smear-ripened cheese.</title>
        <authorList>
            <consortium name="US DOE Joint Genome Institute (JGI-PGF)"/>
            <person name="Walter F."/>
            <person name="Albersmeier A."/>
            <person name="Kalinowski J."/>
            <person name="Ruckert C."/>
        </authorList>
    </citation>
    <scope>NUCLEOTIDE SEQUENCE</scope>
    <source>
        <strain evidence="2">CGMCC 1.15448</strain>
    </source>
</reference>
<comment type="caution">
    <text evidence="2">The sequence shown here is derived from an EMBL/GenBank/DDBJ whole genome shotgun (WGS) entry which is preliminary data.</text>
</comment>
<evidence type="ECO:0000256" key="1">
    <source>
        <dbReference type="SAM" id="Phobius"/>
    </source>
</evidence>
<dbReference type="Pfam" id="PF03729">
    <property type="entry name" value="DUF308"/>
    <property type="match status" value="1"/>
</dbReference>
<reference evidence="2" key="2">
    <citation type="submission" date="2020-09" db="EMBL/GenBank/DDBJ databases">
        <authorList>
            <person name="Sun Q."/>
            <person name="Zhou Y."/>
        </authorList>
    </citation>
    <scope>NUCLEOTIDE SEQUENCE</scope>
    <source>
        <strain evidence="2">CGMCC 1.15448</strain>
    </source>
</reference>
<dbReference type="AlphaFoldDB" id="A0A8J2UDF1"/>
<evidence type="ECO:0000313" key="3">
    <source>
        <dbReference type="Proteomes" id="UP000607559"/>
    </source>
</evidence>
<feature type="transmembrane region" description="Helical" evidence="1">
    <location>
        <begin position="130"/>
        <end position="150"/>
    </location>
</feature>
<accession>A0A8J2UDF1</accession>
<dbReference type="InterPro" id="IPR005325">
    <property type="entry name" value="DUF308_memb"/>
</dbReference>
<keyword evidence="1" id="KW-0812">Transmembrane</keyword>
<keyword evidence="3" id="KW-1185">Reference proteome</keyword>
<organism evidence="2 3">
    <name type="scientific">Puia dinghuensis</name>
    <dbReference type="NCBI Taxonomy" id="1792502"/>
    <lineage>
        <taxon>Bacteria</taxon>
        <taxon>Pseudomonadati</taxon>
        <taxon>Bacteroidota</taxon>
        <taxon>Chitinophagia</taxon>
        <taxon>Chitinophagales</taxon>
        <taxon>Chitinophagaceae</taxon>
        <taxon>Puia</taxon>
    </lineage>
</organism>
<protein>
    <submittedName>
        <fullName evidence="2">Membrane protein</fullName>
    </submittedName>
</protein>
<keyword evidence="1" id="KW-1133">Transmembrane helix</keyword>
<feature type="transmembrane region" description="Helical" evidence="1">
    <location>
        <begin position="40"/>
        <end position="61"/>
    </location>
</feature>
<proteinExistence type="predicted"/>
<dbReference type="RefSeq" id="WP_188932390.1">
    <property type="nucleotide sequence ID" value="NZ_BMJC01000003.1"/>
</dbReference>
<feature type="transmembrane region" description="Helical" evidence="1">
    <location>
        <begin position="156"/>
        <end position="176"/>
    </location>
</feature>
<dbReference type="PANTHER" id="PTHR34989:SF1">
    <property type="entry name" value="PROTEIN HDED"/>
    <property type="match status" value="1"/>
</dbReference>
<dbReference type="PANTHER" id="PTHR34989">
    <property type="entry name" value="PROTEIN HDED"/>
    <property type="match status" value="1"/>
</dbReference>